<dbReference type="EMBL" id="JAUIZM010000002">
    <property type="protein sequence ID" value="KAK1397043.1"/>
    <property type="molecule type" value="Genomic_DNA"/>
</dbReference>
<name>A0AAD8J4G0_9APIA</name>
<dbReference type="Proteomes" id="UP001237642">
    <property type="component" value="Unassembled WGS sequence"/>
</dbReference>
<proteinExistence type="predicted"/>
<keyword evidence="3" id="KW-1185">Reference proteome</keyword>
<dbReference type="AlphaFoldDB" id="A0AAD8J4G0"/>
<feature type="region of interest" description="Disordered" evidence="1">
    <location>
        <begin position="1"/>
        <end position="56"/>
    </location>
</feature>
<organism evidence="2 3">
    <name type="scientific">Heracleum sosnowskyi</name>
    <dbReference type="NCBI Taxonomy" id="360622"/>
    <lineage>
        <taxon>Eukaryota</taxon>
        <taxon>Viridiplantae</taxon>
        <taxon>Streptophyta</taxon>
        <taxon>Embryophyta</taxon>
        <taxon>Tracheophyta</taxon>
        <taxon>Spermatophyta</taxon>
        <taxon>Magnoliopsida</taxon>
        <taxon>eudicotyledons</taxon>
        <taxon>Gunneridae</taxon>
        <taxon>Pentapetalae</taxon>
        <taxon>asterids</taxon>
        <taxon>campanulids</taxon>
        <taxon>Apiales</taxon>
        <taxon>Apiaceae</taxon>
        <taxon>Apioideae</taxon>
        <taxon>apioid superclade</taxon>
        <taxon>Tordylieae</taxon>
        <taxon>Tordyliinae</taxon>
        <taxon>Heracleum</taxon>
    </lineage>
</organism>
<protein>
    <submittedName>
        <fullName evidence="2">Uncharacterized protein</fullName>
    </submittedName>
</protein>
<evidence type="ECO:0000313" key="2">
    <source>
        <dbReference type="EMBL" id="KAK1397043.1"/>
    </source>
</evidence>
<accession>A0AAD8J4G0</accession>
<gene>
    <name evidence="2" type="ORF">POM88_006906</name>
</gene>
<evidence type="ECO:0000313" key="3">
    <source>
        <dbReference type="Proteomes" id="UP001237642"/>
    </source>
</evidence>
<sequence length="157" mass="17754">MANYLAMQEHKRKQAANGVGASGSGTKDDRVLETDMPFFENEEVEPKKKKPERKLTDAVIFTKTRKRKPGRKYKTSPEVMDFIIETINKKLKSSEGVDGIYELVSGGKKSHGPSWLIGRHDVKVIKTSTQAPTPTDSYLEELTKKIRQDLVSDMKRT</sequence>
<reference evidence="2" key="1">
    <citation type="submission" date="2023-02" db="EMBL/GenBank/DDBJ databases">
        <title>Genome of toxic invasive species Heracleum sosnowskyi carries increased number of genes despite the absence of recent whole-genome duplications.</title>
        <authorList>
            <person name="Schelkunov M."/>
            <person name="Shtratnikova V."/>
            <person name="Makarenko M."/>
            <person name="Klepikova A."/>
            <person name="Omelchenko D."/>
            <person name="Novikova G."/>
            <person name="Obukhova E."/>
            <person name="Bogdanov V."/>
            <person name="Penin A."/>
            <person name="Logacheva M."/>
        </authorList>
    </citation>
    <scope>NUCLEOTIDE SEQUENCE</scope>
    <source>
        <strain evidence="2">Hsosn_3</strain>
        <tissue evidence="2">Leaf</tissue>
    </source>
</reference>
<reference evidence="2" key="2">
    <citation type="submission" date="2023-05" db="EMBL/GenBank/DDBJ databases">
        <authorList>
            <person name="Schelkunov M.I."/>
        </authorList>
    </citation>
    <scope>NUCLEOTIDE SEQUENCE</scope>
    <source>
        <strain evidence="2">Hsosn_3</strain>
        <tissue evidence="2">Leaf</tissue>
    </source>
</reference>
<comment type="caution">
    <text evidence="2">The sequence shown here is derived from an EMBL/GenBank/DDBJ whole genome shotgun (WGS) entry which is preliminary data.</text>
</comment>
<evidence type="ECO:0000256" key="1">
    <source>
        <dbReference type="SAM" id="MobiDB-lite"/>
    </source>
</evidence>